<protein>
    <submittedName>
        <fullName evidence="7">DUF92 domain-containing protein</fullName>
    </submittedName>
</protein>
<feature type="transmembrane region" description="Helical" evidence="6">
    <location>
        <begin position="34"/>
        <end position="65"/>
    </location>
</feature>
<feature type="transmembrane region" description="Helical" evidence="6">
    <location>
        <begin position="186"/>
        <end position="207"/>
    </location>
</feature>
<dbReference type="PANTHER" id="PTHR13353">
    <property type="entry name" value="TRANSMEMBRANE PROTEIN 19"/>
    <property type="match status" value="1"/>
</dbReference>
<evidence type="ECO:0000256" key="2">
    <source>
        <dbReference type="ARBA" id="ARBA00009012"/>
    </source>
</evidence>
<dbReference type="GO" id="GO:0016020">
    <property type="term" value="C:membrane"/>
    <property type="evidence" value="ECO:0007669"/>
    <property type="project" value="UniProtKB-SubCell"/>
</dbReference>
<dbReference type="AlphaFoldDB" id="A0A5M6D609"/>
<gene>
    <name evidence="7" type="ORF">F0145_17560</name>
</gene>
<keyword evidence="4 6" id="KW-1133">Transmembrane helix</keyword>
<sequence>MLLQYLFVIFVLTLGMYASVKKEKLTEGGALTGGLLGLAIFQGAGFTGLAMLALFFVVGTGATAWQHTYKARLGLAEENKGRRTAGQAWANAGVAAILALCAWLFPTQAEILRVMLAAAFAAAAADTVSSELGNVYGKRFYNITTLKPDSRGLNGVISLEGTLLGLLGSTLISLVYAFGFGWSGNILVIIIAGTLGNFTDSVLGATLERGHLLSNNGVNFLNTAAGALAAWLIYLIA</sequence>
<name>A0A5M6D609_9BACT</name>
<evidence type="ECO:0000256" key="6">
    <source>
        <dbReference type="SAM" id="Phobius"/>
    </source>
</evidence>
<evidence type="ECO:0000313" key="7">
    <source>
        <dbReference type="EMBL" id="KAA5542947.1"/>
    </source>
</evidence>
<keyword evidence="3 6" id="KW-0812">Transmembrane</keyword>
<dbReference type="EMBL" id="VWSF01000015">
    <property type="protein sequence ID" value="KAA5542947.1"/>
    <property type="molecule type" value="Genomic_DNA"/>
</dbReference>
<dbReference type="PANTHER" id="PTHR13353:SF5">
    <property type="entry name" value="TRANSMEMBRANE PROTEIN 19"/>
    <property type="match status" value="1"/>
</dbReference>
<dbReference type="RefSeq" id="WP_150090328.1">
    <property type="nucleotide sequence ID" value="NZ_VWSF01000015.1"/>
</dbReference>
<comment type="similarity">
    <text evidence="2">Belongs to the TMEM19 family.</text>
</comment>
<evidence type="ECO:0000256" key="1">
    <source>
        <dbReference type="ARBA" id="ARBA00004141"/>
    </source>
</evidence>
<keyword evidence="8" id="KW-1185">Reference proteome</keyword>
<proteinExistence type="inferred from homology"/>
<evidence type="ECO:0000256" key="3">
    <source>
        <dbReference type="ARBA" id="ARBA00022692"/>
    </source>
</evidence>
<keyword evidence="5 6" id="KW-0472">Membrane</keyword>
<feature type="transmembrane region" description="Helical" evidence="6">
    <location>
        <begin position="86"/>
        <end position="105"/>
    </location>
</feature>
<reference evidence="7 8" key="1">
    <citation type="submission" date="2019-09" db="EMBL/GenBank/DDBJ databases">
        <title>Genome sequence and assembly of Adhaeribacter sp.</title>
        <authorList>
            <person name="Chhetri G."/>
        </authorList>
    </citation>
    <scope>NUCLEOTIDE SEQUENCE [LARGE SCALE GENOMIC DNA]</scope>
    <source>
        <strain evidence="7 8">DK36</strain>
    </source>
</reference>
<feature type="transmembrane region" description="Helical" evidence="6">
    <location>
        <begin position="157"/>
        <end position="180"/>
    </location>
</feature>
<dbReference type="Proteomes" id="UP000323426">
    <property type="component" value="Unassembled WGS sequence"/>
</dbReference>
<evidence type="ECO:0000313" key="8">
    <source>
        <dbReference type="Proteomes" id="UP000323426"/>
    </source>
</evidence>
<dbReference type="InterPro" id="IPR002794">
    <property type="entry name" value="DUF92_TMEM19"/>
</dbReference>
<dbReference type="Pfam" id="PF01940">
    <property type="entry name" value="DUF92"/>
    <property type="match status" value="1"/>
</dbReference>
<evidence type="ECO:0000256" key="4">
    <source>
        <dbReference type="ARBA" id="ARBA00022989"/>
    </source>
</evidence>
<accession>A0A5M6D609</accession>
<organism evidence="7 8">
    <name type="scientific">Adhaeribacter rhizoryzae</name>
    <dbReference type="NCBI Taxonomy" id="2607907"/>
    <lineage>
        <taxon>Bacteria</taxon>
        <taxon>Pseudomonadati</taxon>
        <taxon>Bacteroidota</taxon>
        <taxon>Cytophagia</taxon>
        <taxon>Cytophagales</taxon>
        <taxon>Hymenobacteraceae</taxon>
        <taxon>Adhaeribacter</taxon>
    </lineage>
</organism>
<comment type="caution">
    <text evidence="7">The sequence shown here is derived from an EMBL/GenBank/DDBJ whole genome shotgun (WGS) entry which is preliminary data.</text>
</comment>
<comment type="subcellular location">
    <subcellularLocation>
        <location evidence="1">Membrane</location>
        <topology evidence="1">Multi-pass membrane protein</topology>
    </subcellularLocation>
</comment>
<feature type="transmembrane region" description="Helical" evidence="6">
    <location>
        <begin position="219"/>
        <end position="236"/>
    </location>
</feature>
<evidence type="ECO:0000256" key="5">
    <source>
        <dbReference type="ARBA" id="ARBA00023136"/>
    </source>
</evidence>